<proteinExistence type="predicted"/>
<sequence length="73" mass="8699">MTIQYASKGIDRSVVRRAEKKLAMAERDPKRMIRKLRKQGSKVIEVGMNYRLIDHGKGWRLVTHSQYNREVWK</sequence>
<dbReference type="InterPro" id="IPR056925">
    <property type="entry name" value="ParE-like"/>
</dbReference>
<keyword evidence="3" id="KW-1185">Reference proteome</keyword>
<protein>
    <recommendedName>
        <fullName evidence="1">ParE-like toxin domain-containing protein</fullName>
    </recommendedName>
</protein>
<reference evidence="3" key="1">
    <citation type="submission" date="2017-01" db="EMBL/GenBank/DDBJ databases">
        <title>Draft genome of the species Salinivibrio sharmensis.</title>
        <authorList>
            <person name="Lopez-Hermoso C."/>
            <person name="De La Haba R."/>
            <person name="Sanchez-Porro C."/>
            <person name="Ventosa A."/>
        </authorList>
    </citation>
    <scope>NUCLEOTIDE SEQUENCE [LARGE SCALE GENOMIC DNA]</scope>
    <source>
        <strain evidence="3">CBH463</strain>
    </source>
</reference>
<accession>A0ABX3KE09</accession>
<name>A0ABX3KE09_9GAMM</name>
<dbReference type="Pfam" id="PF24732">
    <property type="entry name" value="ParE_like"/>
    <property type="match status" value="1"/>
</dbReference>
<dbReference type="Proteomes" id="UP000188627">
    <property type="component" value="Unassembled WGS sequence"/>
</dbReference>
<dbReference type="EMBL" id="MUFC01000012">
    <property type="protein sequence ID" value="OOE87030.1"/>
    <property type="molecule type" value="Genomic_DNA"/>
</dbReference>
<feature type="domain" description="ParE-like toxin" evidence="1">
    <location>
        <begin position="13"/>
        <end position="69"/>
    </location>
</feature>
<evidence type="ECO:0000313" key="3">
    <source>
        <dbReference type="Proteomes" id="UP000188627"/>
    </source>
</evidence>
<gene>
    <name evidence="2" type="ORF">BZG74_11765</name>
</gene>
<organism evidence="2 3">
    <name type="scientific">Salinivibrio sharmensis</name>
    <dbReference type="NCBI Taxonomy" id="390883"/>
    <lineage>
        <taxon>Bacteria</taxon>
        <taxon>Pseudomonadati</taxon>
        <taxon>Pseudomonadota</taxon>
        <taxon>Gammaproteobacteria</taxon>
        <taxon>Vibrionales</taxon>
        <taxon>Vibrionaceae</taxon>
        <taxon>Salinivibrio</taxon>
    </lineage>
</organism>
<comment type="caution">
    <text evidence="2">The sequence shown here is derived from an EMBL/GenBank/DDBJ whole genome shotgun (WGS) entry which is preliminary data.</text>
</comment>
<evidence type="ECO:0000259" key="1">
    <source>
        <dbReference type="Pfam" id="PF24732"/>
    </source>
</evidence>
<evidence type="ECO:0000313" key="2">
    <source>
        <dbReference type="EMBL" id="OOE87030.1"/>
    </source>
</evidence>
<dbReference type="RefSeq" id="WP_077772769.1">
    <property type="nucleotide sequence ID" value="NZ_MUFC01000012.1"/>
</dbReference>